<evidence type="ECO:0000259" key="1">
    <source>
        <dbReference type="PROSITE" id="PS50948"/>
    </source>
</evidence>
<evidence type="ECO:0000313" key="2">
    <source>
        <dbReference type="EMBL" id="CAD5126529.1"/>
    </source>
</evidence>
<proteinExistence type="predicted"/>
<dbReference type="EMBL" id="CAJFCJ010000058">
    <property type="protein sequence ID" value="CAD5126529.1"/>
    <property type="molecule type" value="Genomic_DNA"/>
</dbReference>
<name>A0A7I8WEC2_9ANNE</name>
<comment type="caution">
    <text evidence="2">The sequence shown here is derived from an EMBL/GenBank/DDBJ whole genome shotgun (WGS) entry which is preliminary data.</text>
</comment>
<sequence>MKIKERLGDVSIYGFVFIDEAINPKRCSQILNKKCGSDSTTEVECKLFGCCYLNGKCFYDNTAMAGFVQIRKNSNFQTFYNIIISINVKECTRHCLSSSQCRCFEYDFKRTVCTLSKEACNAQNDSETISSYERIGFSSLTCYNADCGHLDQFNKTDLYECKTDCEVQSNCEFIIYAGDNREKKCTHLPSSNCDFSDSKRRFAYMNSCVLGPVFKDVYQQNDNKLLQITDQQSENTCIDVKADEDFSLRIPWPSVSTISPNFKLNIFGENLHKCIDLKNSLPPVGVLAYIPLDYQNDPIFIGNFLSCQLLNGDDNTVCEYFCSCQMDYCQSVYIKAITNTNNNMKICHYTVVQL</sequence>
<dbReference type="Pfam" id="PF00024">
    <property type="entry name" value="PAN_1"/>
    <property type="match status" value="1"/>
</dbReference>
<dbReference type="Proteomes" id="UP000549394">
    <property type="component" value="Unassembled WGS sequence"/>
</dbReference>
<gene>
    <name evidence="2" type="ORF">DGYR_LOCUS13768</name>
</gene>
<reference evidence="2 3" key="1">
    <citation type="submission" date="2020-08" db="EMBL/GenBank/DDBJ databases">
        <authorList>
            <person name="Hejnol A."/>
        </authorList>
    </citation>
    <scope>NUCLEOTIDE SEQUENCE [LARGE SCALE GENOMIC DNA]</scope>
</reference>
<keyword evidence="3" id="KW-1185">Reference proteome</keyword>
<organism evidence="2 3">
    <name type="scientific">Dimorphilus gyrociliatus</name>
    <dbReference type="NCBI Taxonomy" id="2664684"/>
    <lineage>
        <taxon>Eukaryota</taxon>
        <taxon>Metazoa</taxon>
        <taxon>Spiralia</taxon>
        <taxon>Lophotrochozoa</taxon>
        <taxon>Annelida</taxon>
        <taxon>Polychaeta</taxon>
        <taxon>Polychaeta incertae sedis</taxon>
        <taxon>Dinophilidae</taxon>
        <taxon>Dimorphilus</taxon>
    </lineage>
</organism>
<protein>
    <recommendedName>
        <fullName evidence="1">Apple domain-containing protein</fullName>
    </recommendedName>
</protein>
<accession>A0A7I8WEC2</accession>
<dbReference type="AlphaFoldDB" id="A0A7I8WEC2"/>
<evidence type="ECO:0000313" key="3">
    <source>
        <dbReference type="Proteomes" id="UP000549394"/>
    </source>
</evidence>
<dbReference type="InterPro" id="IPR003609">
    <property type="entry name" value="Pan_app"/>
</dbReference>
<feature type="domain" description="Apple" evidence="1">
    <location>
        <begin position="57"/>
        <end position="142"/>
    </location>
</feature>
<dbReference type="PROSITE" id="PS50948">
    <property type="entry name" value="PAN"/>
    <property type="match status" value="1"/>
</dbReference>